<keyword evidence="1" id="KW-0472">Membrane</keyword>
<proteinExistence type="predicted"/>
<reference evidence="2" key="1">
    <citation type="submission" date="2016-01" db="EMBL/GenBank/DDBJ databases">
        <title>Reference transcriptome for the parasite Schistocephalus solidus: insights into the molecular evolution of parasitism.</title>
        <authorList>
            <person name="Hebert F.O."/>
            <person name="Grambauer S."/>
            <person name="Barber I."/>
            <person name="Landry C.R."/>
            <person name="Aubin-Horth N."/>
        </authorList>
    </citation>
    <scope>NUCLEOTIDE SEQUENCE</scope>
</reference>
<evidence type="ECO:0000256" key="1">
    <source>
        <dbReference type="SAM" id="Phobius"/>
    </source>
</evidence>
<feature type="transmembrane region" description="Helical" evidence="1">
    <location>
        <begin position="444"/>
        <end position="466"/>
    </location>
</feature>
<protein>
    <submittedName>
        <fullName evidence="2">Uncharacterized protein</fullName>
    </submittedName>
</protein>
<sequence length="705" mass="78315">MCSGGPPKWLSLIARKSVVKKKRVADICSNNLGQMTSSTEQFNSSTSNVLREIKTRRPTGKTARPRKIVTPASALELLDYQISSDSESENFVASSLPAACSKASSSYELETLEDYVHSSDSADNTSSIRRELNARQTSNFESLPYVHKPSSSVQFPVIEDDSQVLKGQIDYTVISGSSEEENTPVCDRNQPVHNGMDPAIFFSATEEHPQALFRKYLPPTAKVIRSKLASRLDTLLHRQQSNRVIWLHKKNQTRESGVFSPFSPSSGAKDDHEQQIFLIKSIRLPGLTFIRRYSSQVCLLASTEDHSTYTIIFIPSSTLTDEQLNLLRGSRSQRSLEVSLFKPWYELRTPHTLCPADKSIRTIFAPFMAILRPSSAPLPTDEFLHLSVECDCLKKGSTETCPRRYGPQRPNHDSLLWISPPEPATSSFLVLHKSLCWCHHKLRFVFIFNFTGGFLAVFLVPTSVFAAERCGMRRSSCPLSNLGPGCVCEVSDLRGLPQTGDDGFIAKILEHVSSVREMVGPFFEFERSDDSQLHVPKCLLSEKASWASEGMPNTILPFFLLQSGTGPITFKSSLYSEQLSSPPFASQFSPGCRCTLKGVLLHEFPAGSVSAEKIVAAVSTTGEYPDLVPSSSPIVLLVYLLGQDMSHLSPIRILICTRDAATPMAVLNSNLVNFPISFDQQDTCWIRLIFYGVIFFEGDRSQPNL</sequence>
<evidence type="ECO:0000313" key="2">
    <source>
        <dbReference type="EMBL" id="JAP54401.1"/>
    </source>
</evidence>
<dbReference type="EMBL" id="GEEE01008824">
    <property type="protein sequence ID" value="JAP54401.1"/>
    <property type="molecule type" value="Transcribed_RNA"/>
</dbReference>
<name>A0A0X3PR41_SCHSO</name>
<keyword evidence="1" id="KW-1133">Transmembrane helix</keyword>
<accession>A0A0X3PR41</accession>
<keyword evidence="1" id="KW-0812">Transmembrane</keyword>
<gene>
    <name evidence="2" type="ORF">TR97780</name>
</gene>
<organism evidence="2">
    <name type="scientific">Schistocephalus solidus</name>
    <name type="common">Tapeworm</name>
    <dbReference type="NCBI Taxonomy" id="70667"/>
    <lineage>
        <taxon>Eukaryota</taxon>
        <taxon>Metazoa</taxon>
        <taxon>Spiralia</taxon>
        <taxon>Lophotrochozoa</taxon>
        <taxon>Platyhelminthes</taxon>
        <taxon>Cestoda</taxon>
        <taxon>Eucestoda</taxon>
        <taxon>Diphyllobothriidea</taxon>
        <taxon>Diphyllobothriidae</taxon>
        <taxon>Schistocephalus</taxon>
    </lineage>
</organism>
<dbReference type="AlphaFoldDB" id="A0A0X3PR41"/>